<feature type="region of interest" description="Disordered" evidence="1">
    <location>
        <begin position="155"/>
        <end position="221"/>
    </location>
</feature>
<name>A0A3E0HD38_9PSEU</name>
<sequence>MARDHARILCTIWNDKEWRRLSATAKTVYVQLLSQPRLSYAGLLDLAVKRWASAHEDISVQQMRAALSELDAARFLVVDHDTEELVVRTLIRNDGIDKQPQVLAAALRQSFEIESPILRSAVAAELRRLPVDLVGQAPAIVAAALEAGEHELPPAAKAAMSAHRKRPKTPAASEPPVEPALVPADNDGPPARHRFPDPAGTPSANPSHNPSAQAQGEGGRGQGTVVVPVAVAATRVGGPPRAHVSAQTREAAARLVAENTPTLPKSVARQLVEHASALLVDGEQAEHVAAGLRRWSGKTLPPRLLPELVGEAMRGQVIAATNAPRSRADEAVAATLAMAQRVAVEDNDQSAFGRLLRGETPPADGQPAVFGELLGETVSVVAA</sequence>
<proteinExistence type="predicted"/>
<gene>
    <name evidence="2" type="ORF">BCF44_110193</name>
</gene>
<protein>
    <submittedName>
        <fullName evidence="2">Uncharacterized protein</fullName>
    </submittedName>
</protein>
<keyword evidence="3" id="KW-1185">Reference proteome</keyword>
<reference evidence="2 3" key="1">
    <citation type="submission" date="2018-08" db="EMBL/GenBank/DDBJ databases">
        <title>Genomic Encyclopedia of Archaeal and Bacterial Type Strains, Phase II (KMG-II): from individual species to whole genera.</title>
        <authorList>
            <person name="Goeker M."/>
        </authorList>
    </citation>
    <scope>NUCLEOTIDE SEQUENCE [LARGE SCALE GENOMIC DNA]</scope>
    <source>
        <strain evidence="2 3">DSM 45791</strain>
    </source>
</reference>
<dbReference type="OrthoDB" id="3667154at2"/>
<dbReference type="EMBL" id="QUNO01000010">
    <property type="protein sequence ID" value="REH42696.1"/>
    <property type="molecule type" value="Genomic_DNA"/>
</dbReference>
<accession>A0A3E0HD38</accession>
<feature type="compositionally biased region" description="Polar residues" evidence="1">
    <location>
        <begin position="202"/>
        <end position="212"/>
    </location>
</feature>
<dbReference type="AlphaFoldDB" id="A0A3E0HD38"/>
<evidence type="ECO:0000313" key="2">
    <source>
        <dbReference type="EMBL" id="REH42696.1"/>
    </source>
</evidence>
<evidence type="ECO:0000256" key="1">
    <source>
        <dbReference type="SAM" id="MobiDB-lite"/>
    </source>
</evidence>
<evidence type="ECO:0000313" key="3">
    <source>
        <dbReference type="Proteomes" id="UP000256269"/>
    </source>
</evidence>
<dbReference type="Proteomes" id="UP000256269">
    <property type="component" value="Unassembled WGS sequence"/>
</dbReference>
<comment type="caution">
    <text evidence="2">The sequence shown here is derived from an EMBL/GenBank/DDBJ whole genome shotgun (WGS) entry which is preliminary data.</text>
</comment>
<dbReference type="RefSeq" id="WP_116177504.1">
    <property type="nucleotide sequence ID" value="NZ_CP144375.1"/>
</dbReference>
<organism evidence="2 3">
    <name type="scientific">Kutzneria buriramensis</name>
    <dbReference type="NCBI Taxonomy" id="1045776"/>
    <lineage>
        <taxon>Bacteria</taxon>
        <taxon>Bacillati</taxon>
        <taxon>Actinomycetota</taxon>
        <taxon>Actinomycetes</taxon>
        <taxon>Pseudonocardiales</taxon>
        <taxon>Pseudonocardiaceae</taxon>
        <taxon>Kutzneria</taxon>
    </lineage>
</organism>